<feature type="coiled-coil region" evidence="1">
    <location>
        <begin position="325"/>
        <end position="385"/>
    </location>
</feature>
<feature type="region of interest" description="Disordered" evidence="2">
    <location>
        <begin position="126"/>
        <end position="149"/>
    </location>
</feature>
<accession>A0A370T8X4</accession>
<dbReference type="GeneID" id="43603414"/>
<feature type="compositionally biased region" description="Polar residues" evidence="2">
    <location>
        <begin position="498"/>
        <end position="515"/>
    </location>
</feature>
<feature type="region of interest" description="Disordered" evidence="2">
    <location>
        <begin position="991"/>
        <end position="1010"/>
    </location>
</feature>
<keyword evidence="4" id="KW-1185">Reference proteome</keyword>
<evidence type="ECO:0000256" key="2">
    <source>
        <dbReference type="SAM" id="MobiDB-lite"/>
    </source>
</evidence>
<protein>
    <submittedName>
        <fullName evidence="3">Uncharacterized protein</fullName>
    </submittedName>
</protein>
<organism evidence="3 4">
    <name type="scientific">Venustampulla echinocandica</name>
    <dbReference type="NCBI Taxonomy" id="2656787"/>
    <lineage>
        <taxon>Eukaryota</taxon>
        <taxon>Fungi</taxon>
        <taxon>Dikarya</taxon>
        <taxon>Ascomycota</taxon>
        <taxon>Pezizomycotina</taxon>
        <taxon>Leotiomycetes</taxon>
        <taxon>Helotiales</taxon>
        <taxon>Pleuroascaceae</taxon>
        <taxon>Venustampulla</taxon>
    </lineage>
</organism>
<feature type="region of interest" description="Disordered" evidence="2">
    <location>
        <begin position="915"/>
        <end position="980"/>
    </location>
</feature>
<gene>
    <name evidence="3" type="ORF">BP5553_10565</name>
</gene>
<reference evidence="3 4" key="1">
    <citation type="journal article" date="2018" name="IMA Fungus">
        <title>IMA Genome-F 9: Draft genome sequence of Annulohypoxylon stygium, Aspergillus mulundensis, Berkeleyomyces basicola (syn. Thielaviopsis basicola), Ceratocystis smalleyi, two Cercospora beticola strains, Coleophoma cylindrospora, Fusarium fracticaudum, Phialophora cf. hyalina, and Morchella septimelata.</title>
        <authorList>
            <person name="Wingfield B.D."/>
            <person name="Bills G.F."/>
            <person name="Dong Y."/>
            <person name="Huang W."/>
            <person name="Nel W.J."/>
            <person name="Swalarsk-Parry B.S."/>
            <person name="Vaghefi N."/>
            <person name="Wilken P.M."/>
            <person name="An Z."/>
            <person name="de Beer Z.W."/>
            <person name="De Vos L."/>
            <person name="Chen L."/>
            <person name="Duong T.A."/>
            <person name="Gao Y."/>
            <person name="Hammerbacher A."/>
            <person name="Kikkert J.R."/>
            <person name="Li Y."/>
            <person name="Li H."/>
            <person name="Li K."/>
            <person name="Li Q."/>
            <person name="Liu X."/>
            <person name="Ma X."/>
            <person name="Naidoo K."/>
            <person name="Pethybridge S.J."/>
            <person name="Sun J."/>
            <person name="Steenkamp E.T."/>
            <person name="van der Nest M.A."/>
            <person name="van Wyk S."/>
            <person name="Wingfield M.J."/>
            <person name="Xiong C."/>
            <person name="Yue Q."/>
            <person name="Zhang X."/>
        </authorList>
    </citation>
    <scope>NUCLEOTIDE SEQUENCE [LARGE SCALE GENOMIC DNA]</scope>
    <source>
        <strain evidence="3 4">BP 5553</strain>
    </source>
</reference>
<feature type="compositionally biased region" description="Basic and acidic residues" evidence="2">
    <location>
        <begin position="991"/>
        <end position="1000"/>
    </location>
</feature>
<evidence type="ECO:0000256" key="1">
    <source>
        <dbReference type="SAM" id="Coils"/>
    </source>
</evidence>
<dbReference type="AlphaFoldDB" id="A0A370T8X4"/>
<dbReference type="RefSeq" id="XP_031864628.1">
    <property type="nucleotide sequence ID" value="XM_032019188.1"/>
</dbReference>
<dbReference type="EMBL" id="NPIC01000017">
    <property type="protein sequence ID" value="RDL29938.1"/>
    <property type="molecule type" value="Genomic_DNA"/>
</dbReference>
<evidence type="ECO:0000313" key="4">
    <source>
        <dbReference type="Proteomes" id="UP000254866"/>
    </source>
</evidence>
<sequence length="1010" mass="113728">MLLDSELEDITIEEKKRLIGRLKLSLAIIENRKLGQLEAEDPFPSSFQVYRWTFNGPNGLPDDFPVVHIPKANPNVTDGEDSDAFELQQHSPAIDNWSVADLRKLEISLNEHRVAVSLLQNQEVENHKTPHSNSLIEQAKPSSSAKNQSRAYHRVRSRLFQAIKDKTGHHDIPRSNPLISYPGPPYSFAWTFSPEYPRFPKIKGGISRWNRDQFHECEHALDSGYLTVRDLTNTMSPETETNREENHTQLVGGDISNLEDSCSTADLPSFVGSEATKAQQSNSLLRSHGSQLENSLVGIMTPNGEEYGNRPQPHRDDVPCHGVVVNALRIQINKVLENAKELEMSWNQRQSEKIESLQRELRDAYLQIENQTEELRARMANDQRDVAVLIAKARKEGEHSGRASAIQDMDKDRDGLLVTLRTHYLNQIEEARKQSYQDGFQAGSTSGQVLDRASSWQTAASPIGDQYRPTSQSHAMGSDHVQGLTLCSEEASQQILEEQSVRQQPELAHTTTSVDRASPQIEGSPARYDQNGITLSPAGPDDLPEGVDSIIGSLPLNVSQLSLPSESPEHGFEIKTLLRSLALPTVTIPLGVRSFPLSFIQKHIGRIDQTFTKVELWKQQKQAVRWPVLINPDCSHEIHEYPPRLGANGALTSVDGIADCGTIGAVYPVIRKVDIDAYQYIGHYKIIDRKIMPTQSWFALPRYQKTAALSTIRYSQDEGRDFLSKLGINLQKPPHPTYLRNLFESESEPYLRMSWTILQLDRFDTHDYETLVKISEQPNYQDSTSTGHQPVPISKELYDQALPRWIEVSLARYQNSTKFFDKLPLTPSAKELLSDAIRKHADSAGKFGKAYKTPPQIRNLKLYISGLVSELSARHFLGLGFADDVAAILRIFTAVYERFMFHLWHNNLNYQSQQDATTVPTGNSAAVQPPRRVSEGYLRQKRDRPEAQSKVTSPNSRKRRRHTAHGLLANAPIDDETPSIQLGQEILDCTEVKDDSRSDIYDATPPPAEQ</sequence>
<keyword evidence="1" id="KW-0175">Coiled coil</keyword>
<name>A0A370T8X4_9HELO</name>
<feature type="compositionally biased region" description="Polar residues" evidence="2">
    <location>
        <begin position="915"/>
        <end position="926"/>
    </location>
</feature>
<feature type="compositionally biased region" description="Basic and acidic residues" evidence="2">
    <location>
        <begin position="932"/>
        <end position="947"/>
    </location>
</feature>
<feature type="region of interest" description="Disordered" evidence="2">
    <location>
        <begin position="498"/>
        <end position="545"/>
    </location>
</feature>
<evidence type="ECO:0000313" key="3">
    <source>
        <dbReference type="EMBL" id="RDL29938.1"/>
    </source>
</evidence>
<dbReference type="Proteomes" id="UP000254866">
    <property type="component" value="Unassembled WGS sequence"/>
</dbReference>
<comment type="caution">
    <text evidence="3">The sequence shown here is derived from an EMBL/GenBank/DDBJ whole genome shotgun (WGS) entry which is preliminary data.</text>
</comment>
<proteinExistence type="predicted"/>
<dbReference type="OrthoDB" id="5429267at2759"/>
<feature type="compositionally biased region" description="Polar residues" evidence="2">
    <location>
        <begin position="131"/>
        <end position="149"/>
    </location>
</feature>